<keyword evidence="6" id="KW-1185">Reference proteome</keyword>
<dbReference type="EMBL" id="AZEU01000114">
    <property type="protein sequence ID" value="KRL46068.1"/>
    <property type="molecule type" value="Genomic_DNA"/>
</dbReference>
<dbReference type="SUPFAM" id="SSF110738">
    <property type="entry name" value="Glycerate kinase I"/>
    <property type="match status" value="1"/>
</dbReference>
<proteinExistence type="inferred from homology"/>
<evidence type="ECO:0000313" key="5">
    <source>
        <dbReference type="EMBL" id="KRL46068.1"/>
    </source>
</evidence>
<dbReference type="OrthoDB" id="9774290at2"/>
<accession>A0A0R1QTG7</accession>
<dbReference type="InterPro" id="IPR036129">
    <property type="entry name" value="Glycerate_kinase_sf"/>
</dbReference>
<name>A0A0R1QTG7_9LACO</name>
<dbReference type="GO" id="GO:0031388">
    <property type="term" value="P:organic acid phosphorylation"/>
    <property type="evidence" value="ECO:0007669"/>
    <property type="project" value="UniProtKB-UniRule"/>
</dbReference>
<evidence type="ECO:0000256" key="4">
    <source>
        <dbReference type="PIRNR" id="PIRNR006078"/>
    </source>
</evidence>
<dbReference type="Gene3D" id="3.40.50.10350">
    <property type="entry name" value="Glycerate kinase, domain 1"/>
    <property type="match status" value="1"/>
</dbReference>
<dbReference type="InterPro" id="IPR004381">
    <property type="entry name" value="Glycerate_kinase"/>
</dbReference>
<dbReference type="AlphaFoldDB" id="A0A0R1QTG7"/>
<dbReference type="GO" id="GO:0008887">
    <property type="term" value="F:glycerate kinase activity"/>
    <property type="evidence" value="ECO:0007669"/>
    <property type="project" value="UniProtKB-UniRule"/>
</dbReference>
<organism evidence="5 6">
    <name type="scientific">Lacticaseibacillus manihotivorans DSM 13343 = JCM 12514</name>
    <dbReference type="NCBI Taxonomy" id="1423769"/>
    <lineage>
        <taxon>Bacteria</taxon>
        <taxon>Bacillati</taxon>
        <taxon>Bacillota</taxon>
        <taxon>Bacilli</taxon>
        <taxon>Lactobacillales</taxon>
        <taxon>Lactobacillaceae</taxon>
        <taxon>Lacticaseibacillus</taxon>
    </lineage>
</organism>
<dbReference type="NCBIfam" id="TIGR00045">
    <property type="entry name" value="glycerate kinase"/>
    <property type="match status" value="1"/>
</dbReference>
<dbReference type="PANTHER" id="PTHR21599:SF0">
    <property type="entry name" value="GLYCERATE KINASE"/>
    <property type="match status" value="1"/>
</dbReference>
<evidence type="ECO:0000256" key="3">
    <source>
        <dbReference type="ARBA" id="ARBA00022777"/>
    </source>
</evidence>
<sequence length="384" mass="39259">MAQALHIVVAIDSFKGSATSMQAATWVADGIHRVDAQAQITKVPIADGGEGTVEALTSALGGKKVSQMVTGPLGDQVQATFGLLDDTTAVIEMAQASGLNLTDALPDDALRASTYGVGELIKGAMDAGAKTIYLGLGGSATTDGGVGMAKALGARFYTERGTPIACGAQGLAQLNCIDVSQLDARLAQVSIKILSDVTNPLCGPEGAAAIYGPQKGLTREQIPIVDGWLKHLGDLLEQATGRAVAGQPGAGAAGGLGAGLLAFTYAKVYRGIEEILRMVHLDEALAQADLVITGEGRMDAQSLNGKAPIGIAKAAKQYGLPVVALVGARSDDLGPVYQAGIDAVWAIMNHPQTLAEAIQTVQTNLTTAGETAVRAFLMTQTKGD</sequence>
<dbReference type="InterPro" id="IPR018197">
    <property type="entry name" value="Glycerate_kinase_RE-like"/>
</dbReference>
<keyword evidence="3 4" id="KW-0418">Kinase</keyword>
<comment type="caution">
    <text evidence="5">The sequence shown here is derived from an EMBL/GenBank/DDBJ whole genome shotgun (WGS) entry which is preliminary data.</text>
</comment>
<gene>
    <name evidence="5" type="ORF">FD01_GL000521</name>
</gene>
<dbReference type="PATRIC" id="fig|1423769.4.peg.554"/>
<dbReference type="InterPro" id="IPR018193">
    <property type="entry name" value="Glyc_kinase_flavodox-like_fold"/>
</dbReference>
<comment type="similarity">
    <text evidence="1 4">Belongs to the glycerate kinase type-1 family.</text>
</comment>
<evidence type="ECO:0000256" key="2">
    <source>
        <dbReference type="ARBA" id="ARBA00022679"/>
    </source>
</evidence>
<reference evidence="5 6" key="1">
    <citation type="journal article" date="2015" name="Genome Announc.">
        <title>Expanding the biotechnology potential of lactobacilli through comparative genomics of 213 strains and associated genera.</title>
        <authorList>
            <person name="Sun Z."/>
            <person name="Harris H.M."/>
            <person name="McCann A."/>
            <person name="Guo C."/>
            <person name="Argimon S."/>
            <person name="Zhang W."/>
            <person name="Yang X."/>
            <person name="Jeffery I.B."/>
            <person name="Cooney J.C."/>
            <person name="Kagawa T.F."/>
            <person name="Liu W."/>
            <person name="Song Y."/>
            <person name="Salvetti E."/>
            <person name="Wrobel A."/>
            <person name="Rasinkangas P."/>
            <person name="Parkhill J."/>
            <person name="Rea M.C."/>
            <person name="O'Sullivan O."/>
            <person name="Ritari J."/>
            <person name="Douillard F.P."/>
            <person name="Paul Ross R."/>
            <person name="Yang R."/>
            <person name="Briner A.E."/>
            <person name="Felis G.E."/>
            <person name="de Vos W.M."/>
            <person name="Barrangou R."/>
            <person name="Klaenhammer T.R."/>
            <person name="Caufield P.W."/>
            <person name="Cui Y."/>
            <person name="Zhang H."/>
            <person name="O'Toole P.W."/>
        </authorList>
    </citation>
    <scope>NUCLEOTIDE SEQUENCE [LARGE SCALE GENOMIC DNA]</scope>
    <source>
        <strain evidence="5 6">DSM 13343</strain>
    </source>
</reference>
<evidence type="ECO:0000313" key="6">
    <source>
        <dbReference type="Proteomes" id="UP000051790"/>
    </source>
</evidence>
<keyword evidence="2 4" id="KW-0808">Transferase</keyword>
<evidence type="ECO:0000256" key="1">
    <source>
        <dbReference type="ARBA" id="ARBA00006284"/>
    </source>
</evidence>
<dbReference type="PANTHER" id="PTHR21599">
    <property type="entry name" value="GLYCERATE KINASE"/>
    <property type="match status" value="1"/>
</dbReference>
<dbReference type="RefSeq" id="WP_056963221.1">
    <property type="nucleotide sequence ID" value="NZ_AZEU01000114.1"/>
</dbReference>
<dbReference type="Pfam" id="PF02595">
    <property type="entry name" value="Gly_kinase"/>
    <property type="match status" value="1"/>
</dbReference>
<dbReference type="Proteomes" id="UP000051790">
    <property type="component" value="Unassembled WGS sequence"/>
</dbReference>
<protein>
    <submittedName>
        <fullName evidence="5">Glycerate kinase</fullName>
    </submittedName>
</protein>
<dbReference type="PIRSF" id="PIRSF006078">
    <property type="entry name" value="GlxK"/>
    <property type="match status" value="1"/>
</dbReference>
<dbReference type="Gene3D" id="3.90.1510.10">
    <property type="entry name" value="Glycerate kinase, domain 2"/>
    <property type="match status" value="1"/>
</dbReference>